<evidence type="ECO:0000313" key="1">
    <source>
        <dbReference type="EMBL" id="MFK2916281.1"/>
    </source>
</evidence>
<keyword evidence="2" id="KW-1185">Reference proteome</keyword>
<evidence type="ECO:0000313" key="2">
    <source>
        <dbReference type="Proteomes" id="UP001620408"/>
    </source>
</evidence>
<proteinExistence type="predicted"/>
<dbReference type="Pfam" id="PF03692">
    <property type="entry name" value="CxxCxxCC"/>
    <property type="match status" value="1"/>
</dbReference>
<protein>
    <submittedName>
        <fullName evidence="1">YkgJ family cysteine cluster protein</fullName>
    </submittedName>
</protein>
<name>A0ABW8K287_9GAMM</name>
<dbReference type="RefSeq" id="WP_379984932.1">
    <property type="nucleotide sequence ID" value="NZ_JADIKD010000006.1"/>
</dbReference>
<dbReference type="EMBL" id="JADIKD010000006">
    <property type="protein sequence ID" value="MFK2916281.1"/>
    <property type="molecule type" value="Genomic_DNA"/>
</dbReference>
<dbReference type="InterPro" id="IPR005358">
    <property type="entry name" value="Puta_zinc/iron-chelating_dom"/>
</dbReference>
<organism evidence="1 2">
    <name type="scientific">Dyella koreensis</name>
    <dbReference type="NCBI Taxonomy" id="311235"/>
    <lineage>
        <taxon>Bacteria</taxon>
        <taxon>Pseudomonadati</taxon>
        <taxon>Pseudomonadota</taxon>
        <taxon>Gammaproteobacteria</taxon>
        <taxon>Lysobacterales</taxon>
        <taxon>Rhodanobacteraceae</taxon>
        <taxon>Dyella</taxon>
    </lineage>
</organism>
<dbReference type="Proteomes" id="UP001620408">
    <property type="component" value="Unassembled WGS sequence"/>
</dbReference>
<accession>A0ABW8K287</accession>
<sequence length="109" mass="12564">MNSLPDPYAERVDPSVHCDRCEAVCCRLTVVLMPDDNVPDWLIDRHTHGMETLAKGDDGWCVAVDRNTFRCTIYDQRPAICRKFTMGSPGCRHEREQWFDRPAPALKRT</sequence>
<gene>
    <name evidence="1" type="ORF">ISS97_03315</name>
</gene>
<comment type="caution">
    <text evidence="1">The sequence shown here is derived from an EMBL/GenBank/DDBJ whole genome shotgun (WGS) entry which is preliminary data.</text>
</comment>
<reference evidence="1 2" key="1">
    <citation type="submission" date="2020-10" db="EMBL/GenBank/DDBJ databases">
        <title>Phylogeny of dyella-like bacteria.</title>
        <authorList>
            <person name="Fu J."/>
        </authorList>
    </citation>
    <scope>NUCLEOTIDE SEQUENCE [LARGE SCALE GENOMIC DNA]</scope>
    <source>
        <strain evidence="1 2">BB4</strain>
    </source>
</reference>